<gene>
    <name evidence="1" type="ORF">SAMN05443634_107268</name>
</gene>
<evidence type="ECO:0000313" key="1">
    <source>
        <dbReference type="EMBL" id="SHL28444.1"/>
    </source>
</evidence>
<protein>
    <recommendedName>
        <fullName evidence="3">P pilus assembly protein, chaperone PapD</fullName>
    </recommendedName>
</protein>
<evidence type="ECO:0000313" key="2">
    <source>
        <dbReference type="Proteomes" id="UP000184120"/>
    </source>
</evidence>
<dbReference type="Proteomes" id="UP000184120">
    <property type="component" value="Unassembled WGS sequence"/>
</dbReference>
<sequence>MNSIAYFTTVLPPKLMKKLCLIYKPLLLLFFSIGTQIFAQSGISVSPPRTYFTLNPGESDRKKILVTNVSDVSTLELSISFNDWKYDNYGSNVISDPNTLTISAAKWITVLSGNVFKLGPKESKEIEVLMQVPDKINSENIHTAMMYITQTNPVEGKNKSGENIKISIRTGVKIYQRLNIGRNQDIDFTDFKFDKANNQLILNVQNDGNVWSEGTIKNELINQETGKQTILKDVVFYSLPNDKRIVLMSLPEDLEKGNYIVTATLALDDVENIKIAELSFSNEK</sequence>
<dbReference type="EMBL" id="FRBH01000007">
    <property type="protein sequence ID" value="SHL28444.1"/>
    <property type="molecule type" value="Genomic_DNA"/>
</dbReference>
<dbReference type="AlphaFoldDB" id="A0A1M6ZDI6"/>
<accession>A0A1M6ZDI6</accession>
<organism evidence="1 2">
    <name type="scientific">Chishuiella changwenlii</name>
    <dbReference type="NCBI Taxonomy" id="1434701"/>
    <lineage>
        <taxon>Bacteria</taxon>
        <taxon>Pseudomonadati</taxon>
        <taxon>Bacteroidota</taxon>
        <taxon>Flavobacteriia</taxon>
        <taxon>Flavobacteriales</taxon>
        <taxon>Weeksellaceae</taxon>
        <taxon>Chishuiella</taxon>
    </lineage>
</organism>
<proteinExistence type="predicted"/>
<reference evidence="2" key="1">
    <citation type="submission" date="2016-11" db="EMBL/GenBank/DDBJ databases">
        <authorList>
            <person name="Varghese N."/>
            <person name="Submissions S."/>
        </authorList>
    </citation>
    <scope>NUCLEOTIDE SEQUENCE [LARGE SCALE GENOMIC DNA]</scope>
    <source>
        <strain evidence="2">DSM 27989</strain>
    </source>
</reference>
<evidence type="ECO:0008006" key="3">
    <source>
        <dbReference type="Google" id="ProtNLM"/>
    </source>
</evidence>
<dbReference type="STRING" id="1434701.SAMN05443634_107268"/>
<name>A0A1M6ZDI6_9FLAO</name>